<sequence length="504" mass="54655">MRTSKEHVDAPWRCRKSLSSDADYAERKLSKMGPDNKNLQAQMDHTNNLRRDPILGMDIISAEEVNLGDYKRPTAKMWLAIMTDSGMLRQGNSASTARNAARPYGCDASMSQVIDACHALSTVGFATEPNLGGPIFFVRTYEGSIVISLPPHNGFIVSGFYMGDVIRRTSVAVPVLAGATFFADSVSLNGQSRARPSPGATAATALEPVYGAKLAIALLPRGLVTILHSHRRPIPSFGITTQDPYSVRASSMRWPEEWERLIDPCSLRFSTVSTFRSSALRRLTRLASLCSGPSAAARRAAPAGRPSTARTFGDTFEAAGAQRDDGGPPVLHSLPPAVTSSAAGRGGWAIGSASECDQIETTLRRKLHVATCNCSAMPRMPRPRTVQIGQRELQNGHRFSNLAHIQTKVVGGATWFSRGALKQWKCGAMDTRAQGKRGLDAEVHASWMSVHVQGGTYRSSRGMGVANRAREWERSDETRTMEPRKLLTAPLQQVDVLLAAALLC</sequence>
<evidence type="ECO:0000313" key="1">
    <source>
        <dbReference type="EMBL" id="EPS94308.1"/>
    </source>
</evidence>
<name>S8DSU9_FOMSC</name>
<dbReference type="AlphaFoldDB" id="S8DSU9"/>
<protein>
    <submittedName>
        <fullName evidence="1">Uncharacterized protein</fullName>
    </submittedName>
</protein>
<keyword evidence="2" id="KW-1185">Reference proteome</keyword>
<organism evidence="1 2">
    <name type="scientific">Fomitopsis schrenkii</name>
    <name type="common">Brown rot fungus</name>
    <dbReference type="NCBI Taxonomy" id="2126942"/>
    <lineage>
        <taxon>Eukaryota</taxon>
        <taxon>Fungi</taxon>
        <taxon>Dikarya</taxon>
        <taxon>Basidiomycota</taxon>
        <taxon>Agaricomycotina</taxon>
        <taxon>Agaricomycetes</taxon>
        <taxon>Polyporales</taxon>
        <taxon>Fomitopsis</taxon>
    </lineage>
</organism>
<gene>
    <name evidence="1" type="ORF">FOMPIDRAFT_1055180</name>
</gene>
<dbReference type="EMBL" id="KE504237">
    <property type="protein sequence ID" value="EPS94308.1"/>
    <property type="molecule type" value="Genomic_DNA"/>
</dbReference>
<evidence type="ECO:0000313" key="2">
    <source>
        <dbReference type="Proteomes" id="UP000015241"/>
    </source>
</evidence>
<accession>S8DSU9</accession>
<dbReference type="InParanoid" id="S8DSU9"/>
<dbReference type="STRING" id="743788.S8DSU9"/>
<reference evidence="1 2" key="1">
    <citation type="journal article" date="2012" name="Science">
        <title>The Paleozoic origin of enzymatic lignin decomposition reconstructed from 31 fungal genomes.</title>
        <authorList>
            <person name="Floudas D."/>
            <person name="Binder M."/>
            <person name="Riley R."/>
            <person name="Barry K."/>
            <person name="Blanchette R.A."/>
            <person name="Henrissat B."/>
            <person name="Martinez A.T."/>
            <person name="Otillar R."/>
            <person name="Spatafora J.W."/>
            <person name="Yadav J.S."/>
            <person name="Aerts A."/>
            <person name="Benoit I."/>
            <person name="Boyd A."/>
            <person name="Carlson A."/>
            <person name="Copeland A."/>
            <person name="Coutinho P.M."/>
            <person name="de Vries R.P."/>
            <person name="Ferreira P."/>
            <person name="Findley K."/>
            <person name="Foster B."/>
            <person name="Gaskell J."/>
            <person name="Glotzer D."/>
            <person name="Gorecki P."/>
            <person name="Heitman J."/>
            <person name="Hesse C."/>
            <person name="Hori C."/>
            <person name="Igarashi K."/>
            <person name="Jurgens J.A."/>
            <person name="Kallen N."/>
            <person name="Kersten P."/>
            <person name="Kohler A."/>
            <person name="Kuees U."/>
            <person name="Kumar T.K.A."/>
            <person name="Kuo A."/>
            <person name="LaButti K."/>
            <person name="Larrondo L.F."/>
            <person name="Lindquist E."/>
            <person name="Ling A."/>
            <person name="Lombard V."/>
            <person name="Lucas S."/>
            <person name="Lundell T."/>
            <person name="Martin R."/>
            <person name="McLaughlin D.J."/>
            <person name="Morgenstern I."/>
            <person name="Morin E."/>
            <person name="Murat C."/>
            <person name="Nagy L.G."/>
            <person name="Nolan M."/>
            <person name="Ohm R.A."/>
            <person name="Patyshakuliyeva A."/>
            <person name="Rokas A."/>
            <person name="Ruiz-Duenas F.J."/>
            <person name="Sabat G."/>
            <person name="Salamov A."/>
            <person name="Samejima M."/>
            <person name="Schmutz J."/>
            <person name="Slot J.C."/>
            <person name="St John F."/>
            <person name="Stenlid J."/>
            <person name="Sun H."/>
            <person name="Sun S."/>
            <person name="Syed K."/>
            <person name="Tsang A."/>
            <person name="Wiebenga A."/>
            <person name="Young D."/>
            <person name="Pisabarro A."/>
            <person name="Eastwood D.C."/>
            <person name="Martin F."/>
            <person name="Cullen D."/>
            <person name="Grigoriev I.V."/>
            <person name="Hibbett D.S."/>
        </authorList>
    </citation>
    <scope>NUCLEOTIDE SEQUENCE</scope>
    <source>
        <strain evidence="2">FP-58527</strain>
    </source>
</reference>
<dbReference type="Proteomes" id="UP000015241">
    <property type="component" value="Unassembled WGS sequence"/>
</dbReference>
<dbReference type="OrthoDB" id="5599269at2759"/>
<dbReference type="HOGENOM" id="CLU_540827_0_0_1"/>
<proteinExistence type="predicted"/>